<dbReference type="STRING" id="57704.SAMN04489793_1807"/>
<protein>
    <recommendedName>
        <fullName evidence="3">Helix-turn-helix domain-containing protein</fullName>
    </recommendedName>
</protein>
<evidence type="ECO:0000313" key="1">
    <source>
        <dbReference type="EMBL" id="SEC21388.1"/>
    </source>
</evidence>
<name>A0A1H4QPE8_TSUTY</name>
<proteinExistence type="predicted"/>
<dbReference type="OrthoDB" id="9800023at2"/>
<reference evidence="2" key="1">
    <citation type="submission" date="2016-10" db="EMBL/GenBank/DDBJ databases">
        <authorList>
            <person name="Varghese N."/>
            <person name="Submissions S."/>
        </authorList>
    </citation>
    <scope>NUCLEOTIDE SEQUENCE [LARGE SCALE GENOMIC DNA]</scope>
    <source>
        <strain evidence="2">DSM 44234</strain>
    </source>
</reference>
<evidence type="ECO:0008006" key="3">
    <source>
        <dbReference type="Google" id="ProtNLM"/>
    </source>
</evidence>
<dbReference type="RefSeq" id="WP_139286113.1">
    <property type="nucleotide sequence ID" value="NZ_CBDRGN010000001.1"/>
</dbReference>
<keyword evidence="2" id="KW-1185">Reference proteome</keyword>
<gene>
    <name evidence="1" type="ORF">SAMN04489793_1807</name>
</gene>
<organism evidence="1 2">
    <name type="scientific">Tsukamurella tyrosinosolvens</name>
    <dbReference type="NCBI Taxonomy" id="57704"/>
    <lineage>
        <taxon>Bacteria</taxon>
        <taxon>Bacillati</taxon>
        <taxon>Actinomycetota</taxon>
        <taxon>Actinomycetes</taxon>
        <taxon>Mycobacteriales</taxon>
        <taxon>Tsukamurellaceae</taxon>
        <taxon>Tsukamurella</taxon>
    </lineage>
</organism>
<evidence type="ECO:0000313" key="2">
    <source>
        <dbReference type="Proteomes" id="UP000182241"/>
    </source>
</evidence>
<sequence>MTSIDVWRKRLSINLIERTALTPEDVATRLGGSARKVRQMMADELMPGFRWGGSWRVWDTDLALYEKGLAR</sequence>
<dbReference type="EMBL" id="FNSA01000003">
    <property type="protein sequence ID" value="SEC21388.1"/>
    <property type="molecule type" value="Genomic_DNA"/>
</dbReference>
<accession>A0A1H4QPE8</accession>
<dbReference type="Proteomes" id="UP000182241">
    <property type="component" value="Unassembled WGS sequence"/>
</dbReference>
<dbReference type="AlphaFoldDB" id="A0A1H4QPE8"/>